<comment type="caution">
    <text evidence="2">The sequence shown here is derived from an EMBL/GenBank/DDBJ whole genome shotgun (WGS) entry which is preliminary data.</text>
</comment>
<organism evidence="2 3">
    <name type="scientific">Sneathiella chinensis</name>
    <dbReference type="NCBI Taxonomy" id="349750"/>
    <lineage>
        <taxon>Bacteria</taxon>
        <taxon>Pseudomonadati</taxon>
        <taxon>Pseudomonadota</taxon>
        <taxon>Alphaproteobacteria</taxon>
        <taxon>Sneathiellales</taxon>
        <taxon>Sneathiellaceae</taxon>
        <taxon>Sneathiella</taxon>
    </lineage>
</organism>
<dbReference type="EMBL" id="BSNF01000008">
    <property type="protein sequence ID" value="GLQ07413.1"/>
    <property type="molecule type" value="Genomic_DNA"/>
</dbReference>
<dbReference type="Gene3D" id="3.30.160.170">
    <property type="entry name" value="FlaG-like"/>
    <property type="match status" value="1"/>
</dbReference>
<keyword evidence="3" id="KW-1185">Reference proteome</keyword>
<sequence length="125" mass="13695">MDVTLMPRINMPGAEKRPEGTPAGAGDFGATRGASAGNVDGAVTPTTEIHDPVRRAEQTIGAFFEDEETPNARFSIDRDRDSGRFVYRLVDSSTGEVVKQFPGDYVLRRVAYYRELEGLAVDNEV</sequence>
<reference evidence="2" key="2">
    <citation type="submission" date="2023-01" db="EMBL/GenBank/DDBJ databases">
        <title>Draft genome sequence of Sneathiella chinensis strain NBRC 103408.</title>
        <authorList>
            <person name="Sun Q."/>
            <person name="Mori K."/>
        </authorList>
    </citation>
    <scope>NUCLEOTIDE SEQUENCE</scope>
    <source>
        <strain evidence="2">NBRC 103408</strain>
    </source>
</reference>
<evidence type="ECO:0000313" key="2">
    <source>
        <dbReference type="EMBL" id="GLQ07413.1"/>
    </source>
</evidence>
<gene>
    <name evidence="2" type="ORF">GCM10007924_26340</name>
</gene>
<protein>
    <recommendedName>
        <fullName evidence="4">Flagellar protein FlaG</fullName>
    </recommendedName>
</protein>
<feature type="region of interest" description="Disordered" evidence="1">
    <location>
        <begin position="1"/>
        <end position="45"/>
    </location>
</feature>
<name>A0ABQ5U894_9PROT</name>
<evidence type="ECO:0008006" key="4">
    <source>
        <dbReference type="Google" id="ProtNLM"/>
    </source>
</evidence>
<reference evidence="2" key="1">
    <citation type="journal article" date="2014" name="Int. J. Syst. Evol. Microbiol.">
        <title>Complete genome of a new Firmicutes species belonging to the dominant human colonic microbiota ('Ruminococcus bicirculans') reveals two chromosomes and a selective capacity to utilize plant glucans.</title>
        <authorList>
            <consortium name="NISC Comparative Sequencing Program"/>
            <person name="Wegmann U."/>
            <person name="Louis P."/>
            <person name="Goesmann A."/>
            <person name="Henrissat B."/>
            <person name="Duncan S.H."/>
            <person name="Flint H.J."/>
        </authorList>
    </citation>
    <scope>NUCLEOTIDE SEQUENCE</scope>
    <source>
        <strain evidence="2">NBRC 103408</strain>
    </source>
</reference>
<dbReference type="Proteomes" id="UP001161409">
    <property type="component" value="Unassembled WGS sequence"/>
</dbReference>
<dbReference type="SUPFAM" id="SSF160214">
    <property type="entry name" value="FlaG-like"/>
    <property type="match status" value="1"/>
</dbReference>
<accession>A0ABQ5U894</accession>
<dbReference type="InterPro" id="IPR005186">
    <property type="entry name" value="FlaG"/>
</dbReference>
<evidence type="ECO:0000256" key="1">
    <source>
        <dbReference type="SAM" id="MobiDB-lite"/>
    </source>
</evidence>
<proteinExistence type="predicted"/>
<dbReference type="InterPro" id="IPR035924">
    <property type="entry name" value="FlaG-like_sf"/>
</dbReference>
<evidence type="ECO:0000313" key="3">
    <source>
        <dbReference type="Proteomes" id="UP001161409"/>
    </source>
</evidence>
<dbReference type="Pfam" id="PF03646">
    <property type="entry name" value="FlaG"/>
    <property type="match status" value="1"/>
</dbReference>